<dbReference type="GO" id="GO:0016469">
    <property type="term" value="C:proton-transporting two-sector ATPase complex"/>
    <property type="evidence" value="ECO:0007669"/>
    <property type="project" value="UniProtKB-ARBA"/>
</dbReference>
<evidence type="ECO:0000256" key="3">
    <source>
        <dbReference type="ARBA" id="ARBA00023310"/>
    </source>
</evidence>
<evidence type="ECO:0000256" key="2">
    <source>
        <dbReference type="ARBA" id="ARBA00022448"/>
    </source>
</evidence>
<evidence type="ECO:0000313" key="4">
    <source>
        <dbReference type="EMBL" id="HHW34786.1"/>
    </source>
</evidence>
<name>A0A832QXA9_9RHOB</name>
<feature type="non-terminal residue" evidence="4">
    <location>
        <position position="84"/>
    </location>
</feature>
<keyword evidence="2" id="KW-0813">Transport</keyword>
<sequence>MADGAPGAAECPTLGRVSRISGQMVELELDGPAPAPRALFVGVTDPGLRVEVVTLLDRGAARGLLLSAGRPLAIGDRLRATGGT</sequence>
<protein>
    <recommendedName>
        <fullName evidence="6">Flagellum-specific ATP synthase FliI</fullName>
    </recommendedName>
</protein>
<dbReference type="SUPFAM" id="SSF50615">
    <property type="entry name" value="N-terminal domain of alpha and beta subunits of F1 ATP synthase"/>
    <property type="match status" value="1"/>
</dbReference>
<keyword evidence="3" id="KW-0066">ATP synthesis</keyword>
<comment type="caution">
    <text evidence="4">The sequence shown here is derived from an EMBL/GenBank/DDBJ whole genome shotgun (WGS) entry which is preliminary data.</text>
</comment>
<evidence type="ECO:0008006" key="6">
    <source>
        <dbReference type="Google" id="ProtNLM"/>
    </source>
</evidence>
<accession>A0A832QXA9</accession>
<dbReference type="GO" id="GO:1902600">
    <property type="term" value="P:proton transmembrane transport"/>
    <property type="evidence" value="ECO:0007669"/>
    <property type="project" value="InterPro"/>
</dbReference>
<dbReference type="GO" id="GO:0006754">
    <property type="term" value="P:ATP biosynthetic process"/>
    <property type="evidence" value="ECO:0007669"/>
    <property type="project" value="UniProtKB-KW"/>
</dbReference>
<organism evidence="4 5">
    <name type="scientific">Paracoccus solventivorans</name>
    <dbReference type="NCBI Taxonomy" id="53463"/>
    <lineage>
        <taxon>Bacteria</taxon>
        <taxon>Pseudomonadati</taxon>
        <taxon>Pseudomonadota</taxon>
        <taxon>Alphaproteobacteria</taxon>
        <taxon>Rhodobacterales</taxon>
        <taxon>Paracoccaceae</taxon>
        <taxon>Paracoccus</taxon>
    </lineage>
</organism>
<evidence type="ECO:0000313" key="5">
    <source>
        <dbReference type="Proteomes" id="UP000580830"/>
    </source>
</evidence>
<reference evidence="4 5" key="1">
    <citation type="journal article" date="2020" name="Biotechnol. Biofuels">
        <title>New insights from the biogas microbiome by comprehensive genome-resolved metagenomics of nearly 1600 species originating from multiple anaerobic digesters.</title>
        <authorList>
            <person name="Campanaro S."/>
            <person name="Treu L."/>
            <person name="Rodriguez-R L.M."/>
            <person name="Kovalovszki A."/>
            <person name="Ziels R.M."/>
            <person name="Maus I."/>
            <person name="Zhu X."/>
            <person name="Kougias P.G."/>
            <person name="Basile A."/>
            <person name="Luo G."/>
            <person name="Schluter A."/>
            <person name="Konstantinidis K.T."/>
            <person name="Angelidaki I."/>
        </authorList>
    </citation>
    <scope>NUCLEOTIDE SEQUENCE [LARGE SCALE GENOMIC DNA]</scope>
    <source>
        <strain evidence="4">AS04akNAM_125</strain>
    </source>
</reference>
<evidence type="ECO:0000256" key="1">
    <source>
        <dbReference type="ARBA" id="ARBA00008936"/>
    </source>
</evidence>
<dbReference type="GO" id="GO:1902495">
    <property type="term" value="C:transmembrane transporter complex"/>
    <property type="evidence" value="ECO:0007669"/>
    <property type="project" value="UniProtKB-ARBA"/>
</dbReference>
<gene>
    <name evidence="4" type="ORF">GXX24_11695</name>
</gene>
<proteinExistence type="inferred from homology"/>
<dbReference type="EMBL" id="DULP01000179">
    <property type="protein sequence ID" value="HHW34786.1"/>
    <property type="molecule type" value="Genomic_DNA"/>
</dbReference>
<dbReference type="AlphaFoldDB" id="A0A832QXA9"/>
<comment type="similarity">
    <text evidence="1">Belongs to the ATPase alpha/beta chains family.</text>
</comment>
<dbReference type="InterPro" id="IPR036121">
    <property type="entry name" value="ATPase_F1/V1/A1_a/bsu_N_sf"/>
</dbReference>
<dbReference type="Proteomes" id="UP000580830">
    <property type="component" value="Unassembled WGS sequence"/>
</dbReference>